<evidence type="ECO:0000256" key="1">
    <source>
        <dbReference type="SAM" id="MobiDB-lite"/>
    </source>
</evidence>
<dbReference type="OrthoDB" id="497480at2759"/>
<dbReference type="PANTHER" id="PTHR22916">
    <property type="entry name" value="GLYCOSYLTRANSFERASE"/>
    <property type="match status" value="1"/>
</dbReference>
<dbReference type="RefSeq" id="XP_022840794.1">
    <property type="nucleotide sequence ID" value="XM_022985106.1"/>
</dbReference>
<dbReference type="SUPFAM" id="SSF51197">
    <property type="entry name" value="Clavaminate synthase-like"/>
    <property type="match status" value="1"/>
</dbReference>
<dbReference type="Pfam" id="PF00535">
    <property type="entry name" value="Glycos_transf_2"/>
    <property type="match status" value="1"/>
</dbReference>
<dbReference type="GO" id="GO:0016758">
    <property type="term" value="F:hexosyltransferase activity"/>
    <property type="evidence" value="ECO:0007669"/>
    <property type="project" value="UniProtKB-ARBA"/>
</dbReference>
<dbReference type="InterPro" id="IPR029044">
    <property type="entry name" value="Nucleotide-diphossugar_trans"/>
</dbReference>
<dbReference type="Gene3D" id="3.90.550.10">
    <property type="entry name" value="Spore Coat Polysaccharide Biosynthesis Protein SpsA, Chain A"/>
    <property type="match status" value="1"/>
</dbReference>
<proteinExistence type="predicted"/>
<dbReference type="Pfam" id="PF05721">
    <property type="entry name" value="PhyH"/>
    <property type="match status" value="1"/>
</dbReference>
<keyword evidence="4" id="KW-1185">Reference proteome</keyword>
<dbReference type="SUPFAM" id="SSF46689">
    <property type="entry name" value="Homeodomain-like"/>
    <property type="match status" value="1"/>
</dbReference>
<dbReference type="KEGG" id="ota:OT_ostta02g03300"/>
<dbReference type="InterPro" id="IPR001005">
    <property type="entry name" value="SANT/Myb"/>
</dbReference>
<feature type="compositionally biased region" description="Basic and acidic residues" evidence="1">
    <location>
        <begin position="150"/>
        <end position="163"/>
    </location>
</feature>
<dbReference type="PANTHER" id="PTHR22916:SF3">
    <property type="entry name" value="UDP-GLCNAC:BETAGAL BETA-1,3-N-ACETYLGLUCOSAMINYLTRANSFERASE-LIKE PROTEIN 1"/>
    <property type="match status" value="1"/>
</dbReference>
<evidence type="ECO:0000259" key="2">
    <source>
        <dbReference type="PROSITE" id="PS50090"/>
    </source>
</evidence>
<dbReference type="GeneID" id="9832626"/>
<feature type="domain" description="Myb-like" evidence="2">
    <location>
        <begin position="214"/>
        <end position="263"/>
    </location>
</feature>
<gene>
    <name evidence="3" type="ORF">OT_ostta02g03300</name>
</gene>
<reference evidence="4" key="1">
    <citation type="journal article" date="2006" name="Proc. Natl. Acad. Sci. U.S.A.">
        <title>Genome analysis of the smallest free-living eukaryote Ostreococcus tauri unveils many unique features.</title>
        <authorList>
            <person name="Derelle E."/>
            <person name="Ferraz C."/>
            <person name="Rombauts S."/>
            <person name="Rouze P."/>
            <person name="Worden A.Z."/>
            <person name="Robbens S."/>
            <person name="Partensky F."/>
            <person name="Degroeve S."/>
            <person name="Echeynie S."/>
            <person name="Cooke R."/>
            <person name="Saeys Y."/>
            <person name="Wuyts J."/>
            <person name="Jabbari K."/>
            <person name="Bowler C."/>
            <person name="Panaud O."/>
            <person name="Piegu B."/>
            <person name="Ball S.G."/>
            <person name="Ral J.-P."/>
            <person name="Bouget F.-Y."/>
            <person name="Piganeau G."/>
            <person name="De Baets B."/>
            <person name="Picard A."/>
            <person name="Delseny M."/>
            <person name="Demaille J."/>
            <person name="Van de Peer Y."/>
            <person name="Moreau H."/>
        </authorList>
    </citation>
    <scope>NUCLEOTIDE SEQUENCE [LARGE SCALE GENOMIC DNA]</scope>
    <source>
        <strain evidence="4">OTTH 0595 / CCAP 157/2 / RCC745</strain>
    </source>
</reference>
<sequence length="876" mass="97660">MPQTLRDAFISDGIVIVPDAIARDVVDDVVRQIKRELRDPVVSGESGFPRGVDCDDPASWPSGSARRVVEIVPPSDGADWCALRTSERLTEALDEVLGGARWDIELNDVDAVNGKCDTRHWYCPVTFPENSCEKAVRCAREARAAIARAEQSEKRRRTSDESGRCTPAPARWTEGDSARAKELRESGLEWDFIAKMLSTSELTWSAKQCEESFQASWTPEQDAKLLAAVTEHGEKWQHITSMMQQVRPGCTKKQSRGRAMMLLDERSANVIHEEREYKANAAAEEAGKTLQVDPAKSWHPVNRRRMLNRGWHLDIGAGFSPDAVRTPEGHPFQGAIILIFLSDCEPGGGGTAFIKGSHKWVAQHVRTKGGIVHSDLNSWAIELVSELSSAGRLPLSYEIDANEAENAMSRHDIDGVIEQLVGKAGTVALLHPWLIHSGTSNLSSQVRYLANGMARVKEESFKEQGIPTIKEVASDQPKYSRTLDFMPSTEPDEQVVRPPVDETLPRVSIIVPVHNAARFLDETLSSVCAQTYRGPVEVSIFDDGSTDESAKFIRRWREALERVGISVVVNGSRWPESAQFVAEDAPNCGIGFCRNRCIQQSSGSILVFLDADDVMMPNRLEVQVPLAMNNPRAIIGGCWKRYPSGSTEHYEAWANMMTQKELHLEQFRECTVLLPTWCMTRANFDEIGGFVEAPPGSGEAEDLIFFQRHLQLHYEQNELDKVPSMLRAGDYPHNPVLLYRWSPQSASARCSRRRLLQVRAQAFEERILSLPTWEKFIVWGAGRDAKNFLNEISPSARQRVQALIDVDPRKTGRKYTNTNVGDEVSVPIVHFAKAPRGLPVVVCVAKRRKGSGVSGDLESNVDTLGLIEGTTLWYFN</sequence>
<dbReference type="InterPro" id="IPR008775">
    <property type="entry name" value="Phytyl_CoA_dOase-like"/>
</dbReference>
<dbReference type="Proteomes" id="UP000009170">
    <property type="component" value="Unassembled WGS sequence"/>
</dbReference>
<dbReference type="EMBL" id="CAID01000002">
    <property type="protein sequence ID" value="CEG01105.1"/>
    <property type="molecule type" value="Genomic_DNA"/>
</dbReference>
<name>A0A090N4Q2_OSTTA</name>
<dbReference type="InterPro" id="IPR001173">
    <property type="entry name" value="Glyco_trans_2-like"/>
</dbReference>
<evidence type="ECO:0000313" key="4">
    <source>
        <dbReference type="Proteomes" id="UP000009170"/>
    </source>
</evidence>
<dbReference type="PROSITE" id="PS50090">
    <property type="entry name" value="MYB_LIKE"/>
    <property type="match status" value="1"/>
</dbReference>
<dbReference type="Pfam" id="PF00249">
    <property type="entry name" value="Myb_DNA-binding"/>
    <property type="match status" value="1"/>
</dbReference>
<feature type="region of interest" description="Disordered" evidence="1">
    <location>
        <begin position="149"/>
        <end position="177"/>
    </location>
</feature>
<comment type="caution">
    <text evidence="3">The sequence shown here is derived from an EMBL/GenBank/DDBJ whole genome shotgun (WGS) entry which is preliminary data.</text>
</comment>
<evidence type="ECO:0000313" key="3">
    <source>
        <dbReference type="EMBL" id="CEG01105.1"/>
    </source>
</evidence>
<dbReference type="CDD" id="cd00167">
    <property type="entry name" value="SANT"/>
    <property type="match status" value="1"/>
</dbReference>
<accession>A0A090N4Q2</accession>
<keyword evidence="3" id="KW-0808">Transferase</keyword>
<dbReference type="InParanoid" id="A0A090N4Q2"/>
<dbReference type="SUPFAM" id="SSF53448">
    <property type="entry name" value="Nucleotide-diphospho-sugar transferases"/>
    <property type="match status" value="1"/>
</dbReference>
<dbReference type="InterPro" id="IPR009057">
    <property type="entry name" value="Homeodomain-like_sf"/>
</dbReference>
<organism evidence="3 4">
    <name type="scientific">Ostreococcus tauri</name>
    <name type="common">Marine green alga</name>
    <dbReference type="NCBI Taxonomy" id="70448"/>
    <lineage>
        <taxon>Eukaryota</taxon>
        <taxon>Viridiplantae</taxon>
        <taxon>Chlorophyta</taxon>
        <taxon>Mamiellophyceae</taxon>
        <taxon>Mamiellales</taxon>
        <taxon>Bathycoccaceae</taxon>
        <taxon>Ostreococcus</taxon>
    </lineage>
</organism>
<protein>
    <submittedName>
        <fullName evidence="3">Glycosyl transferase, family 2</fullName>
    </submittedName>
</protein>
<dbReference type="Gene3D" id="2.60.120.620">
    <property type="entry name" value="q2cbj1_9rhob like domain"/>
    <property type="match status" value="1"/>
</dbReference>
<dbReference type="AlphaFoldDB" id="A0A090N4Q2"/>
<dbReference type="Gene3D" id="1.10.10.60">
    <property type="entry name" value="Homeodomain-like"/>
    <property type="match status" value="1"/>
</dbReference>
<reference evidence="3 4" key="2">
    <citation type="journal article" date="2014" name="BMC Genomics">
        <title>An improved genome of the model marine alga Ostreococcus tauri unfolds by assessing Illumina de novo assemblies.</title>
        <authorList>
            <person name="Blanc-Mathieu R."/>
            <person name="Verhelst B."/>
            <person name="Derelle E."/>
            <person name="Rombauts S."/>
            <person name="Bouget F.Y."/>
            <person name="Carre I."/>
            <person name="Chateau A."/>
            <person name="Eyre-Walker A."/>
            <person name="Grimsley N."/>
            <person name="Moreau H."/>
            <person name="Piegu B."/>
            <person name="Rivals E."/>
            <person name="Schackwitz W."/>
            <person name="Van de Peer Y."/>
            <person name="Piganeau G."/>
        </authorList>
    </citation>
    <scope>NUCLEOTIDE SEQUENCE [LARGE SCALE GENOMIC DNA]</scope>
    <source>
        <strain evidence="4">OTTH 0595 / CCAP 157/2 / RCC745</strain>
    </source>
</reference>
<dbReference type="SMART" id="SM00717">
    <property type="entry name" value="SANT"/>
    <property type="match status" value="1"/>
</dbReference>